<dbReference type="InterPro" id="IPR003960">
    <property type="entry name" value="ATPase_AAA_CS"/>
</dbReference>
<dbReference type="PROSITE" id="PS00674">
    <property type="entry name" value="AAA"/>
    <property type="match status" value="1"/>
</dbReference>
<keyword evidence="8" id="KW-1185">Reference proteome</keyword>
<evidence type="ECO:0000256" key="5">
    <source>
        <dbReference type="RuleBase" id="RU003651"/>
    </source>
</evidence>
<dbReference type="SMART" id="SM00382">
    <property type="entry name" value="AAA"/>
    <property type="match status" value="1"/>
</dbReference>
<organism evidence="7 8">
    <name type="scientific">Wallemia hederae</name>
    <dbReference type="NCBI Taxonomy" id="1540922"/>
    <lineage>
        <taxon>Eukaryota</taxon>
        <taxon>Fungi</taxon>
        <taxon>Dikarya</taxon>
        <taxon>Basidiomycota</taxon>
        <taxon>Wallemiomycotina</taxon>
        <taxon>Wallemiomycetes</taxon>
        <taxon>Wallemiales</taxon>
        <taxon>Wallemiaceae</taxon>
        <taxon>Wallemia</taxon>
    </lineage>
</organism>
<dbReference type="PRINTS" id="PR00300">
    <property type="entry name" value="CLPPROTEASEA"/>
</dbReference>
<feature type="domain" description="AAA+ ATPase" evidence="6">
    <location>
        <begin position="122"/>
        <end position="274"/>
    </location>
</feature>
<dbReference type="InterPro" id="IPR044539">
    <property type="entry name" value="Pch2-like"/>
</dbReference>
<dbReference type="Pfam" id="PF00004">
    <property type="entry name" value="AAA"/>
    <property type="match status" value="1"/>
</dbReference>
<protein>
    <recommendedName>
        <fullName evidence="6">AAA+ ATPase domain-containing protein</fullName>
    </recommendedName>
</protein>
<keyword evidence="3 5" id="KW-0067">ATP-binding</keyword>
<gene>
    <name evidence="7" type="ORF">E3P99_00564</name>
</gene>
<dbReference type="InterPro" id="IPR003593">
    <property type="entry name" value="AAA+_ATPase"/>
</dbReference>
<keyword evidence="4" id="KW-0469">Meiosis</keyword>
<evidence type="ECO:0000256" key="1">
    <source>
        <dbReference type="ARBA" id="ARBA00007271"/>
    </source>
</evidence>
<dbReference type="GO" id="GO:0005524">
    <property type="term" value="F:ATP binding"/>
    <property type="evidence" value="ECO:0007669"/>
    <property type="project" value="UniProtKB-KW"/>
</dbReference>
<dbReference type="PANTHER" id="PTHR45991:SF1">
    <property type="entry name" value="PACHYTENE CHECKPOINT PROTEIN 2 HOMOLOG"/>
    <property type="match status" value="1"/>
</dbReference>
<evidence type="ECO:0000256" key="4">
    <source>
        <dbReference type="ARBA" id="ARBA00023254"/>
    </source>
</evidence>
<accession>A0A4T0FV55</accession>
<evidence type="ECO:0000313" key="7">
    <source>
        <dbReference type="EMBL" id="TIA92538.1"/>
    </source>
</evidence>
<keyword evidence="2 5" id="KW-0547">Nucleotide-binding</keyword>
<dbReference type="OrthoDB" id="10042665at2759"/>
<dbReference type="PANTHER" id="PTHR45991">
    <property type="entry name" value="PACHYTENE CHECKPOINT PROTEIN 2"/>
    <property type="match status" value="1"/>
</dbReference>
<dbReference type="GO" id="GO:0005694">
    <property type="term" value="C:chromosome"/>
    <property type="evidence" value="ECO:0007669"/>
    <property type="project" value="TreeGrafter"/>
</dbReference>
<evidence type="ECO:0000256" key="2">
    <source>
        <dbReference type="ARBA" id="ARBA00022741"/>
    </source>
</evidence>
<dbReference type="GO" id="GO:0007131">
    <property type="term" value="P:reciprocal meiotic recombination"/>
    <property type="evidence" value="ECO:0007669"/>
    <property type="project" value="TreeGrafter"/>
</dbReference>
<comment type="similarity">
    <text evidence="1">Belongs to the AAA ATPase family. PCH2 subfamily.</text>
</comment>
<dbReference type="GO" id="GO:0005634">
    <property type="term" value="C:nucleus"/>
    <property type="evidence" value="ECO:0007669"/>
    <property type="project" value="TreeGrafter"/>
</dbReference>
<dbReference type="SUPFAM" id="SSF52540">
    <property type="entry name" value="P-loop containing nucleoside triphosphate hydrolases"/>
    <property type="match status" value="1"/>
</dbReference>
<dbReference type="GO" id="GO:0016887">
    <property type="term" value="F:ATP hydrolysis activity"/>
    <property type="evidence" value="ECO:0007669"/>
    <property type="project" value="InterPro"/>
</dbReference>
<dbReference type="EMBL" id="SPNW01000006">
    <property type="protein sequence ID" value="TIA92538.1"/>
    <property type="molecule type" value="Genomic_DNA"/>
</dbReference>
<sequence>MNLSLSNSPMVGGVIRGLYLSNVLTGPHNTHSFTFPCTFSVHAYQLSDAPVSDLKHLTEDDDVNDDLLTENAATVLELPNASTSGLWDTLVYDADVKNTLLRYIYATLRFSSNDVDANIISWNRIVLLHGPPGTGKTSLAKALAHKLSIRLSEVYVSGKLVEINAHSLFSKWFSESGKLVQQLFELINILCDDEAVFVTLLIDEVESLTGARQAAVNGNEPSDAIRVVNALLTQIDKLKQRKNVLIIATSNITNALDDAFVDRADIQQYIGNPSFDAVKSILHGCLDELVSKKLVISGDGHLDKVASLCVQKNVSGRFLRKLPLLAFANAAHHLPNTAQVVDAMYACVHDKRETE</sequence>
<dbReference type="AlphaFoldDB" id="A0A4T0FV55"/>
<dbReference type="Proteomes" id="UP000310189">
    <property type="component" value="Unassembled WGS sequence"/>
</dbReference>
<dbReference type="Gene3D" id="3.40.50.300">
    <property type="entry name" value="P-loop containing nucleotide triphosphate hydrolases"/>
    <property type="match status" value="1"/>
</dbReference>
<dbReference type="GO" id="GO:0051598">
    <property type="term" value="P:meiotic recombination checkpoint signaling"/>
    <property type="evidence" value="ECO:0007669"/>
    <property type="project" value="TreeGrafter"/>
</dbReference>
<dbReference type="FunFam" id="3.40.50.300:FF:001494">
    <property type="entry name" value="Pachytene checkpoint component Pch2"/>
    <property type="match status" value="1"/>
</dbReference>
<reference evidence="7 8" key="1">
    <citation type="submission" date="2019-03" db="EMBL/GenBank/DDBJ databases">
        <title>Sequencing 23 genomes of Wallemia ichthyophaga.</title>
        <authorList>
            <person name="Gostincar C."/>
        </authorList>
    </citation>
    <scope>NUCLEOTIDE SEQUENCE [LARGE SCALE GENOMIC DNA]</scope>
    <source>
        <strain evidence="7 8">EXF-5753</strain>
    </source>
</reference>
<name>A0A4T0FV55_9BASI</name>
<evidence type="ECO:0000259" key="6">
    <source>
        <dbReference type="SMART" id="SM00382"/>
    </source>
</evidence>
<evidence type="ECO:0000313" key="8">
    <source>
        <dbReference type="Proteomes" id="UP000310189"/>
    </source>
</evidence>
<dbReference type="InterPro" id="IPR027417">
    <property type="entry name" value="P-loop_NTPase"/>
</dbReference>
<evidence type="ECO:0000256" key="3">
    <source>
        <dbReference type="ARBA" id="ARBA00022840"/>
    </source>
</evidence>
<dbReference type="InterPro" id="IPR003959">
    <property type="entry name" value="ATPase_AAA_core"/>
</dbReference>
<comment type="caution">
    <text evidence="7">The sequence shown here is derived from an EMBL/GenBank/DDBJ whole genome shotgun (WGS) entry which is preliminary data.</text>
</comment>
<dbReference type="InterPro" id="IPR001270">
    <property type="entry name" value="ClpA/B"/>
</dbReference>
<proteinExistence type="inferred from homology"/>